<protein>
    <submittedName>
        <fullName evidence="3">Gfo/Idh/MocA family oxidoreductase</fullName>
    </submittedName>
</protein>
<dbReference type="AlphaFoldDB" id="A0A932M180"/>
<dbReference type="InterPro" id="IPR000683">
    <property type="entry name" value="Gfo/Idh/MocA-like_OxRdtase_N"/>
</dbReference>
<evidence type="ECO:0000313" key="3">
    <source>
        <dbReference type="EMBL" id="MBI3015547.1"/>
    </source>
</evidence>
<gene>
    <name evidence="3" type="ORF">HYY65_10910</name>
</gene>
<dbReference type="Pfam" id="PF01408">
    <property type="entry name" value="GFO_IDH_MocA"/>
    <property type="match status" value="1"/>
</dbReference>
<dbReference type="GO" id="GO:0000166">
    <property type="term" value="F:nucleotide binding"/>
    <property type="evidence" value="ECO:0007669"/>
    <property type="project" value="InterPro"/>
</dbReference>
<feature type="domain" description="GFO/IDH/MocA-like oxidoreductase" evidence="2">
    <location>
        <begin position="171"/>
        <end position="242"/>
    </location>
</feature>
<dbReference type="Proteomes" id="UP000741360">
    <property type="component" value="Unassembled WGS sequence"/>
</dbReference>
<evidence type="ECO:0000259" key="2">
    <source>
        <dbReference type="Pfam" id="PF22725"/>
    </source>
</evidence>
<accession>A0A932M180</accession>
<evidence type="ECO:0000259" key="1">
    <source>
        <dbReference type="Pfam" id="PF01408"/>
    </source>
</evidence>
<dbReference type="Gene3D" id="3.40.50.720">
    <property type="entry name" value="NAD(P)-binding Rossmann-like Domain"/>
    <property type="match status" value="1"/>
</dbReference>
<dbReference type="InterPro" id="IPR051450">
    <property type="entry name" value="Gfo/Idh/MocA_Oxidoreductases"/>
</dbReference>
<dbReference type="Gene3D" id="3.30.360.10">
    <property type="entry name" value="Dihydrodipicolinate Reductase, domain 2"/>
    <property type="match status" value="1"/>
</dbReference>
<reference evidence="3" key="1">
    <citation type="submission" date="2020-07" db="EMBL/GenBank/DDBJ databases">
        <title>Huge and variable diversity of episymbiotic CPR bacteria and DPANN archaea in groundwater ecosystems.</title>
        <authorList>
            <person name="He C.Y."/>
            <person name="Keren R."/>
            <person name="Whittaker M."/>
            <person name="Farag I.F."/>
            <person name="Doudna J."/>
            <person name="Cate J.H.D."/>
            <person name="Banfield J.F."/>
        </authorList>
    </citation>
    <scope>NUCLEOTIDE SEQUENCE</scope>
    <source>
        <strain evidence="3">NC_groundwater_717_Ag_S-0.2um_59_8</strain>
    </source>
</reference>
<proteinExistence type="predicted"/>
<name>A0A932M180_UNCTE</name>
<sequence>MIYRAALIGCGRIGSEYDEAPRVKGIYSHAGAYAACPQTRLVAVCDKDPDKVARCGERWSVAARYCDPQQMLAEQHPDIVSICTPASTHSSIIHTALATPGVRAILAEKPLTLELEEASEIVRVAAENGVVLAVNYLRRYAEGHNRLRQFLQSGGIGEIRTIAGYYTKGTFNNGTHWFDLARFLVGEVIRVRGVDVLKEDGDDPTLDAFLEFDSGVNAHLQGCEEAAFSLFEMDLIGASGRARVIESGRTIEVYELVEDPYFTGYKTVARKEKLEGGLHYGLLHAVENLVRCVNDGSQPACSGADALAIHSSSPYAATRAAQARWRR</sequence>
<feature type="domain" description="Gfo/Idh/MocA-like oxidoreductase N-terminal" evidence="1">
    <location>
        <begin position="4"/>
        <end position="136"/>
    </location>
</feature>
<dbReference type="PANTHER" id="PTHR43377:SF1">
    <property type="entry name" value="BILIVERDIN REDUCTASE A"/>
    <property type="match status" value="1"/>
</dbReference>
<comment type="caution">
    <text evidence="3">The sequence shown here is derived from an EMBL/GenBank/DDBJ whole genome shotgun (WGS) entry which is preliminary data.</text>
</comment>
<dbReference type="SUPFAM" id="SSF51735">
    <property type="entry name" value="NAD(P)-binding Rossmann-fold domains"/>
    <property type="match status" value="1"/>
</dbReference>
<organism evidence="3 4">
    <name type="scientific">Tectimicrobiota bacterium</name>
    <dbReference type="NCBI Taxonomy" id="2528274"/>
    <lineage>
        <taxon>Bacteria</taxon>
        <taxon>Pseudomonadati</taxon>
        <taxon>Nitrospinota/Tectimicrobiota group</taxon>
        <taxon>Candidatus Tectimicrobiota</taxon>
    </lineage>
</organism>
<dbReference type="Pfam" id="PF22725">
    <property type="entry name" value="GFO_IDH_MocA_C3"/>
    <property type="match status" value="1"/>
</dbReference>
<dbReference type="InterPro" id="IPR036291">
    <property type="entry name" value="NAD(P)-bd_dom_sf"/>
</dbReference>
<dbReference type="PANTHER" id="PTHR43377">
    <property type="entry name" value="BILIVERDIN REDUCTASE A"/>
    <property type="match status" value="1"/>
</dbReference>
<dbReference type="SUPFAM" id="SSF55347">
    <property type="entry name" value="Glyceraldehyde-3-phosphate dehydrogenase-like, C-terminal domain"/>
    <property type="match status" value="1"/>
</dbReference>
<dbReference type="InterPro" id="IPR055170">
    <property type="entry name" value="GFO_IDH_MocA-like_dom"/>
</dbReference>
<dbReference type="EMBL" id="JACPSX010000209">
    <property type="protein sequence ID" value="MBI3015547.1"/>
    <property type="molecule type" value="Genomic_DNA"/>
</dbReference>
<evidence type="ECO:0000313" key="4">
    <source>
        <dbReference type="Proteomes" id="UP000741360"/>
    </source>
</evidence>